<dbReference type="Proteomes" id="UP001431131">
    <property type="component" value="Unassembled WGS sequence"/>
</dbReference>
<dbReference type="AlphaFoldDB" id="A0AAW5EC14"/>
<sequence length="226" mass="25997">MKWFLLILLIIILLLLVITFTKLKVFLHFKHFQDDDYIKIKFSAWFGLLKYTIHIPMVRVDDDSPSIIFKQQSTKSGEKKKKITWEKIKNSLYDTKKILEHVVKLHHILKGFLKNVTISKFEWHSVLGLGDAAHTGVLVGLGWSLKGTLFSMVSHYMNVQAHPDYSVTPSFQKAISQTELTCMIHFRIGHAMLAGIRLFRSWKGGIPKFKSPSLTKLSDNNTKKSV</sequence>
<gene>
    <name evidence="1" type="ORF">MJG50_19830</name>
</gene>
<reference evidence="1" key="1">
    <citation type="submission" date="2022-02" db="EMBL/GenBank/DDBJ databases">
        <title>Fredinandcohnia quinoae sp. nov. isolated from Chenopodium quinoa seeds.</title>
        <authorList>
            <person name="Saati-Santamaria Z."/>
            <person name="Flores-Felix J.D."/>
            <person name="Igual J.M."/>
            <person name="Velazquez E."/>
            <person name="Garcia-Fraile P."/>
            <person name="Martinez-Molina E."/>
        </authorList>
    </citation>
    <scope>NUCLEOTIDE SEQUENCE</scope>
    <source>
        <strain evidence="1">SECRCQ15</strain>
    </source>
</reference>
<accession>A0AAW5EC14</accession>
<keyword evidence="2" id="KW-1185">Reference proteome</keyword>
<dbReference type="Pfam" id="PF11167">
    <property type="entry name" value="DUF2953"/>
    <property type="match status" value="1"/>
</dbReference>
<dbReference type="InterPro" id="IPR021338">
    <property type="entry name" value="DUF2953"/>
</dbReference>
<dbReference type="RefSeq" id="WP_240257511.1">
    <property type="nucleotide sequence ID" value="NZ_JAKTTI010000046.1"/>
</dbReference>
<evidence type="ECO:0000313" key="2">
    <source>
        <dbReference type="Proteomes" id="UP001431131"/>
    </source>
</evidence>
<proteinExistence type="predicted"/>
<protein>
    <submittedName>
        <fullName evidence="1">DUF2953 domain-containing protein</fullName>
    </submittedName>
</protein>
<name>A0AAW5EC14_9BACI</name>
<organism evidence="1 2">
    <name type="scientific">Fredinandcohnia quinoae</name>
    <dbReference type="NCBI Taxonomy" id="2918902"/>
    <lineage>
        <taxon>Bacteria</taxon>
        <taxon>Bacillati</taxon>
        <taxon>Bacillota</taxon>
        <taxon>Bacilli</taxon>
        <taxon>Bacillales</taxon>
        <taxon>Bacillaceae</taxon>
        <taxon>Fredinandcohnia</taxon>
    </lineage>
</organism>
<dbReference type="EMBL" id="JAKTTI010000046">
    <property type="protein sequence ID" value="MCH1627591.1"/>
    <property type="molecule type" value="Genomic_DNA"/>
</dbReference>
<evidence type="ECO:0000313" key="1">
    <source>
        <dbReference type="EMBL" id="MCH1627591.1"/>
    </source>
</evidence>
<comment type="caution">
    <text evidence="1">The sequence shown here is derived from an EMBL/GenBank/DDBJ whole genome shotgun (WGS) entry which is preliminary data.</text>
</comment>